<keyword evidence="6" id="KW-0732">Signal</keyword>
<feature type="transmembrane region" description="Helical" evidence="5">
    <location>
        <begin position="208"/>
        <end position="228"/>
    </location>
</feature>
<dbReference type="AlphaFoldDB" id="A0A2P7YVH8"/>
<keyword evidence="2 5" id="KW-0812">Transmembrane</keyword>
<evidence type="ECO:0000256" key="3">
    <source>
        <dbReference type="ARBA" id="ARBA00022989"/>
    </source>
</evidence>
<feature type="transmembrane region" description="Helical" evidence="5">
    <location>
        <begin position="421"/>
        <end position="445"/>
    </location>
</feature>
<protein>
    <submittedName>
        <fullName evidence="7">Uncharacterized protein</fullName>
    </submittedName>
</protein>
<dbReference type="Proteomes" id="UP000241107">
    <property type="component" value="Unassembled WGS sequence"/>
</dbReference>
<dbReference type="PANTHER" id="PTHR11040:SF44">
    <property type="entry name" value="PROTEIN ZNTC-RELATED"/>
    <property type="match status" value="1"/>
</dbReference>
<comment type="subcellular location">
    <subcellularLocation>
        <location evidence="1">Membrane</location>
        <topology evidence="1">Multi-pass membrane protein</topology>
    </subcellularLocation>
</comment>
<gene>
    <name evidence="7" type="ORF">C7M61_001781</name>
</gene>
<evidence type="ECO:0000313" key="8">
    <source>
        <dbReference type="Proteomes" id="UP000241107"/>
    </source>
</evidence>
<evidence type="ECO:0000256" key="1">
    <source>
        <dbReference type="ARBA" id="ARBA00004141"/>
    </source>
</evidence>
<feature type="transmembrane region" description="Helical" evidence="5">
    <location>
        <begin position="457"/>
        <end position="476"/>
    </location>
</feature>
<dbReference type="OrthoDB" id="448280at2759"/>
<dbReference type="PANTHER" id="PTHR11040">
    <property type="entry name" value="ZINC/IRON TRANSPORTER"/>
    <property type="match status" value="1"/>
</dbReference>
<dbReference type="GO" id="GO:0005385">
    <property type="term" value="F:zinc ion transmembrane transporter activity"/>
    <property type="evidence" value="ECO:0007669"/>
    <property type="project" value="TreeGrafter"/>
</dbReference>
<dbReference type="GO" id="GO:0005886">
    <property type="term" value="C:plasma membrane"/>
    <property type="evidence" value="ECO:0007669"/>
    <property type="project" value="TreeGrafter"/>
</dbReference>
<reference evidence="7 8" key="1">
    <citation type="submission" date="2018-03" db="EMBL/GenBank/DDBJ databases">
        <title>Candida pseudohaemulonii genome assembly and annotation.</title>
        <authorList>
            <person name="Munoz J.F."/>
            <person name="Gade L.G."/>
            <person name="Chow N.A."/>
            <person name="Litvintseva A.P."/>
            <person name="Loparev V.N."/>
            <person name="Cuomo C.A."/>
        </authorList>
    </citation>
    <scope>NUCLEOTIDE SEQUENCE [LARGE SCALE GENOMIC DNA]</scope>
    <source>
        <strain evidence="7 8">B12108</strain>
    </source>
</reference>
<evidence type="ECO:0000256" key="4">
    <source>
        <dbReference type="ARBA" id="ARBA00023136"/>
    </source>
</evidence>
<dbReference type="InterPro" id="IPR003689">
    <property type="entry name" value="ZIP"/>
</dbReference>
<evidence type="ECO:0000256" key="6">
    <source>
        <dbReference type="SAM" id="SignalP"/>
    </source>
</evidence>
<evidence type="ECO:0000256" key="2">
    <source>
        <dbReference type="ARBA" id="ARBA00022692"/>
    </source>
</evidence>
<feature type="signal peptide" evidence="6">
    <location>
        <begin position="1"/>
        <end position="18"/>
    </location>
</feature>
<dbReference type="EMBL" id="PYFQ01000002">
    <property type="protein sequence ID" value="PSK39970.1"/>
    <property type="molecule type" value="Genomic_DNA"/>
</dbReference>
<feature type="transmembrane region" description="Helical" evidence="5">
    <location>
        <begin position="389"/>
        <end position="409"/>
    </location>
</feature>
<dbReference type="Pfam" id="PF02535">
    <property type="entry name" value="Zip"/>
    <property type="match status" value="1"/>
</dbReference>
<keyword evidence="4 5" id="KW-0472">Membrane</keyword>
<accession>A0A2P7YVH8</accession>
<organism evidence="7 8">
    <name type="scientific">Candidozyma pseudohaemuli</name>
    <dbReference type="NCBI Taxonomy" id="418784"/>
    <lineage>
        <taxon>Eukaryota</taxon>
        <taxon>Fungi</taxon>
        <taxon>Dikarya</taxon>
        <taxon>Ascomycota</taxon>
        <taxon>Saccharomycotina</taxon>
        <taxon>Pichiomycetes</taxon>
        <taxon>Metschnikowiaceae</taxon>
        <taxon>Candidozyma</taxon>
    </lineage>
</organism>
<dbReference type="VEuPathDB" id="FungiDB:C7M61_001781"/>
<comment type="caution">
    <text evidence="7">The sequence shown here is derived from an EMBL/GenBank/DDBJ whole genome shotgun (WGS) entry which is preliminary data.</text>
</comment>
<dbReference type="STRING" id="418784.A0A2P7YVH8"/>
<keyword evidence="8" id="KW-1185">Reference proteome</keyword>
<evidence type="ECO:0000313" key="7">
    <source>
        <dbReference type="EMBL" id="PSK39970.1"/>
    </source>
</evidence>
<feature type="transmembrane region" description="Helical" evidence="5">
    <location>
        <begin position="240"/>
        <end position="261"/>
    </location>
</feature>
<sequence>MLWKSLYAIAALVATAQADSITGCHAHGSDYFCINTDGDEGQVLPAPTGSGPSSYTSCHAHGADTYCMDGSSEVLFEVEGGSAASSVDAQTTAVTGCHAHGDDLFCIDGAGNEGVITPAPSGSAAPESFTGCHAHETDTFCLDSSGNEYQFVAEEASSGNGDEDDEEMDCHYHAGVPHCVPKSGSSSHSHEATTCDVPENDYDIPLRIGLIFAILAGDFIGVYAPLIVKRWFSDHMDGILVTLFRQFGTGVVLSTALVHLLTHAQMLFESDCLHTEYEATATSIAMAGIFIAFCIEFFLGRWLQSRINTLKAANGVTGSEEEGRSSDDEKDKINGKNLADEHDHEEHSHHHLDAVAKQDKVAVGLLEAGIVFHSVLIGITLVVNPDDNGSFITLFIVILFHQIFEGVALGTRIAELNTISIWTKLAMGAGFAVTTPVGMAIGIGVLNQFNGNDPDTIVALGTLNSLSAGVLLWVGLIEMLNHDWLLGGLMKARWFKVAVGMFGLVAGMALMSFLGKWA</sequence>
<name>A0A2P7YVH8_9ASCO</name>
<feature type="transmembrane region" description="Helical" evidence="5">
    <location>
        <begin position="281"/>
        <end position="299"/>
    </location>
</feature>
<evidence type="ECO:0000256" key="5">
    <source>
        <dbReference type="SAM" id="Phobius"/>
    </source>
</evidence>
<keyword evidence="3 5" id="KW-1133">Transmembrane helix</keyword>
<dbReference type="RefSeq" id="XP_024715060.1">
    <property type="nucleotide sequence ID" value="XM_024857180.1"/>
</dbReference>
<feature type="transmembrane region" description="Helical" evidence="5">
    <location>
        <begin position="497"/>
        <end position="515"/>
    </location>
</feature>
<dbReference type="GeneID" id="36565171"/>
<feature type="transmembrane region" description="Helical" evidence="5">
    <location>
        <begin position="361"/>
        <end position="383"/>
    </location>
</feature>
<proteinExistence type="predicted"/>
<feature type="chain" id="PRO_5015127913" evidence="6">
    <location>
        <begin position="19"/>
        <end position="518"/>
    </location>
</feature>